<feature type="region of interest" description="Disordered" evidence="1">
    <location>
        <begin position="54"/>
        <end position="132"/>
    </location>
</feature>
<feature type="compositionally biased region" description="Basic residues" evidence="1">
    <location>
        <begin position="115"/>
        <end position="129"/>
    </location>
</feature>
<evidence type="ECO:0000256" key="1">
    <source>
        <dbReference type="SAM" id="MobiDB-lite"/>
    </source>
</evidence>
<feature type="compositionally biased region" description="Pro residues" evidence="1">
    <location>
        <begin position="60"/>
        <end position="69"/>
    </location>
</feature>
<accession>A0A4P9W134</accession>
<dbReference type="AlphaFoldDB" id="A0A4P9W134"/>
<feature type="compositionally biased region" description="Pro residues" evidence="1">
    <location>
        <begin position="96"/>
        <end position="112"/>
    </location>
</feature>
<dbReference type="Proteomes" id="UP000269721">
    <property type="component" value="Unassembled WGS sequence"/>
</dbReference>
<evidence type="ECO:0000313" key="3">
    <source>
        <dbReference type="Proteomes" id="UP000269721"/>
    </source>
</evidence>
<name>A0A4P9W134_9FUNG</name>
<feature type="region of interest" description="Disordered" evidence="1">
    <location>
        <begin position="146"/>
        <end position="168"/>
    </location>
</feature>
<proteinExistence type="predicted"/>
<protein>
    <submittedName>
        <fullName evidence="2">Uncharacterized protein</fullName>
    </submittedName>
</protein>
<evidence type="ECO:0000313" key="2">
    <source>
        <dbReference type="EMBL" id="RKO85045.1"/>
    </source>
</evidence>
<feature type="compositionally biased region" description="Basic and acidic residues" evidence="1">
    <location>
        <begin position="204"/>
        <end position="233"/>
    </location>
</feature>
<feature type="region of interest" description="Disordered" evidence="1">
    <location>
        <begin position="190"/>
        <end position="233"/>
    </location>
</feature>
<reference evidence="3" key="1">
    <citation type="journal article" date="2018" name="Nat. Microbiol.">
        <title>Leveraging single-cell genomics to expand the fungal tree of life.</title>
        <authorList>
            <person name="Ahrendt S.R."/>
            <person name="Quandt C.A."/>
            <person name="Ciobanu D."/>
            <person name="Clum A."/>
            <person name="Salamov A."/>
            <person name="Andreopoulos B."/>
            <person name="Cheng J.F."/>
            <person name="Woyke T."/>
            <person name="Pelin A."/>
            <person name="Henrissat B."/>
            <person name="Reynolds N.K."/>
            <person name="Benny G.L."/>
            <person name="Smith M.E."/>
            <person name="James T.Y."/>
            <person name="Grigoriev I.V."/>
        </authorList>
    </citation>
    <scope>NUCLEOTIDE SEQUENCE [LARGE SCALE GENOMIC DNA]</scope>
</reference>
<sequence length="514" mass="55665">MRMIGLPRIARADLQTGAGTTGGRGGQGFVGTGAEGAWGQQVSSCGIQGIRAVQAASPHPQQPPSPPPAECFQALHPSPTIFSSPPDSVELLQTNEPPPPPENLQQNPPPESVPTHKHSATPPRKHVRLRSNPVVRQLAYRVCTGPAQPSTLLSSPRRAPGRGHSPGAFATFGRTYTLRLWCAPVRAEEGRGGVRGRQGGSGEEEARERGKEKMVGEAGEKGEGRRDADDEVAPERRRNCCLTTVIVLFLVGLFIHYLPFSTDSPWGQLDHDDSISRDPIIEWEAPSQCWDWQSPSRKNLHAWYPKHMANRVVPRGVENFSFQVKGMAVGRFVFDVDASLNDIVTDVHFHLVDDGAEDLIRFNVVRGEKSAEYVVETWIPCLSRKPRAPAATQPSLHLLTPTNPSRNLPLYQTPTSETLPRGYSRCMFAAVHIRFPPSLAHTVSSLRLSADSMPIVYNGKNIIHSGPVSISTHSGSIKVADLGSFGNVYLSAGSGSVKVEVGFRLSEGDGAAPG</sequence>
<keyword evidence="3" id="KW-1185">Reference proteome</keyword>
<dbReference type="EMBL" id="KZ999464">
    <property type="protein sequence ID" value="RKO85045.1"/>
    <property type="molecule type" value="Genomic_DNA"/>
</dbReference>
<organism evidence="2 3">
    <name type="scientific">Blyttiomyces helicus</name>
    <dbReference type="NCBI Taxonomy" id="388810"/>
    <lineage>
        <taxon>Eukaryota</taxon>
        <taxon>Fungi</taxon>
        <taxon>Fungi incertae sedis</taxon>
        <taxon>Chytridiomycota</taxon>
        <taxon>Chytridiomycota incertae sedis</taxon>
        <taxon>Chytridiomycetes</taxon>
        <taxon>Chytridiomycetes incertae sedis</taxon>
        <taxon>Blyttiomyces</taxon>
    </lineage>
</organism>
<gene>
    <name evidence="2" type="ORF">BDK51DRAFT_51489</name>
</gene>